<evidence type="ECO:0008006" key="3">
    <source>
        <dbReference type="Google" id="ProtNLM"/>
    </source>
</evidence>
<dbReference type="AlphaFoldDB" id="A0A8J3J1Q9"/>
<proteinExistence type="predicted"/>
<dbReference type="EMBL" id="BNJK01000003">
    <property type="protein sequence ID" value="GHP00753.1"/>
    <property type="molecule type" value="Genomic_DNA"/>
</dbReference>
<organism evidence="1 2">
    <name type="scientific">Reticulibacter mediterranei</name>
    <dbReference type="NCBI Taxonomy" id="2778369"/>
    <lineage>
        <taxon>Bacteria</taxon>
        <taxon>Bacillati</taxon>
        <taxon>Chloroflexota</taxon>
        <taxon>Ktedonobacteria</taxon>
        <taxon>Ktedonobacterales</taxon>
        <taxon>Reticulibacteraceae</taxon>
        <taxon>Reticulibacter</taxon>
    </lineage>
</organism>
<gene>
    <name evidence="1" type="ORF">KSF_108000</name>
</gene>
<evidence type="ECO:0000313" key="1">
    <source>
        <dbReference type="EMBL" id="GHP00753.1"/>
    </source>
</evidence>
<reference evidence="1" key="1">
    <citation type="submission" date="2020-10" db="EMBL/GenBank/DDBJ databases">
        <title>Taxonomic study of unclassified bacteria belonging to the class Ktedonobacteria.</title>
        <authorList>
            <person name="Yabe S."/>
            <person name="Wang C.M."/>
            <person name="Zheng Y."/>
            <person name="Sakai Y."/>
            <person name="Cavaletti L."/>
            <person name="Monciardini P."/>
            <person name="Donadio S."/>
        </authorList>
    </citation>
    <scope>NUCLEOTIDE SEQUENCE</scope>
    <source>
        <strain evidence="1">ID150040</strain>
    </source>
</reference>
<name>A0A8J3J1Q9_9CHLR</name>
<accession>A0A8J3J1Q9</accession>
<evidence type="ECO:0000313" key="2">
    <source>
        <dbReference type="Proteomes" id="UP000597444"/>
    </source>
</evidence>
<dbReference type="Proteomes" id="UP000597444">
    <property type="component" value="Unassembled WGS sequence"/>
</dbReference>
<comment type="caution">
    <text evidence="1">The sequence shown here is derived from an EMBL/GenBank/DDBJ whole genome shotgun (WGS) entry which is preliminary data.</text>
</comment>
<protein>
    <recommendedName>
        <fullName evidence="3">C2H2-type domain-containing protein</fullName>
    </recommendedName>
</protein>
<sequence>MIYGICLQCGVEFRNWQDLQRHYCAGRGTADVKHGLLLHDSAHGKRQKKQSSLLIWLWNVMKG</sequence>
<keyword evidence="2" id="KW-1185">Reference proteome</keyword>